<keyword evidence="9" id="KW-1015">Disulfide bond</keyword>
<name>A0A8X7WWA3_POLSE</name>
<comment type="caution">
    <text evidence="16">The sequence shown here is derived from an EMBL/GenBank/DDBJ whole genome shotgun (WGS) entry which is preliminary data.</text>
</comment>
<keyword evidence="10 13" id="KW-0675">Receptor</keyword>
<keyword evidence="12 13" id="KW-0807">Transducer</keyword>
<feature type="transmembrane region" description="Helical" evidence="14">
    <location>
        <begin position="91"/>
        <end position="114"/>
    </location>
</feature>
<evidence type="ECO:0000256" key="9">
    <source>
        <dbReference type="ARBA" id="ARBA00023157"/>
    </source>
</evidence>
<dbReference type="PROSITE" id="PS00237">
    <property type="entry name" value="G_PROTEIN_RECEP_F1_1"/>
    <property type="match status" value="1"/>
</dbReference>
<evidence type="ECO:0000256" key="6">
    <source>
        <dbReference type="ARBA" id="ARBA00022989"/>
    </source>
</evidence>
<dbReference type="SUPFAM" id="SSF81321">
    <property type="entry name" value="Family A G protein-coupled receptor-like"/>
    <property type="match status" value="1"/>
</dbReference>
<feature type="non-terminal residue" evidence="16">
    <location>
        <position position="383"/>
    </location>
</feature>
<comment type="subcellular location">
    <subcellularLocation>
        <location evidence="1 14">Cell membrane</location>
        <topology evidence="1 14">Multi-pass membrane protein</topology>
    </subcellularLocation>
</comment>
<sequence length="383" mass="42979">MFAFALDEKPQCQDAGNGRLFRCKTRLLQSLVGERVIMDPIEDDLSEVLSDIESSLILLKKKFSEMSNATVFVSEFVLHCAINSKDRSFTVVALAIIYLVTLFGNLLVILVIILDHHLQTPMFFLIGSLAVIDLLNNTNLIPKMMVLLLFDKSAVPYGACLVQMFLVYHLEIVECFLLGLMACDRYIAVIYPLRYPQLVTRRTVWAGILLSNVISGMALTVHMIFVTELSFCRTNVLPYCFCEFAAMVLVSCTENAKYLSLIVTTATTFGVGSLMIILFSYSKIAYAALKISSSEGKGKVFNVLVTHLLVVLLFYVPLLTAFILPGLGVKLSTEDYNTMVIIGTITPPMFNPIIYSFRNKKIKNGIKKIFLRKRTIPEINNRM</sequence>
<evidence type="ECO:0000313" key="17">
    <source>
        <dbReference type="Proteomes" id="UP000886611"/>
    </source>
</evidence>
<dbReference type="PROSITE" id="PS50262">
    <property type="entry name" value="G_PROTEIN_RECEP_F1_2"/>
    <property type="match status" value="1"/>
</dbReference>
<evidence type="ECO:0000256" key="10">
    <source>
        <dbReference type="ARBA" id="ARBA00023170"/>
    </source>
</evidence>
<dbReference type="AlphaFoldDB" id="A0A8X7WWA3"/>
<dbReference type="InterPro" id="IPR000725">
    <property type="entry name" value="Olfact_rcpt"/>
</dbReference>
<dbReference type="EMBL" id="JAATIS010008602">
    <property type="protein sequence ID" value="KAG2456529.1"/>
    <property type="molecule type" value="Genomic_DNA"/>
</dbReference>
<dbReference type="Gene3D" id="1.20.1070.10">
    <property type="entry name" value="Rhodopsin 7-helix transmembrane proteins"/>
    <property type="match status" value="1"/>
</dbReference>
<keyword evidence="8 14" id="KW-0472">Membrane</keyword>
<gene>
    <name evidence="16" type="primary">Or13c2</name>
    <name evidence="16" type="ORF">GTO96_0012600</name>
</gene>
<keyword evidence="4 13" id="KW-0812">Transmembrane</keyword>
<evidence type="ECO:0000256" key="12">
    <source>
        <dbReference type="ARBA" id="ARBA00023224"/>
    </source>
</evidence>
<evidence type="ECO:0000256" key="5">
    <source>
        <dbReference type="ARBA" id="ARBA00022725"/>
    </source>
</evidence>
<dbReference type="PRINTS" id="PR00245">
    <property type="entry name" value="OLFACTORYR"/>
</dbReference>
<dbReference type="Proteomes" id="UP000886611">
    <property type="component" value="Unassembled WGS sequence"/>
</dbReference>
<dbReference type="PANTHER" id="PTHR24242:SF359">
    <property type="entry name" value="ODORANT RECEPTOR-RELATED"/>
    <property type="match status" value="1"/>
</dbReference>
<dbReference type="InterPro" id="IPR017452">
    <property type="entry name" value="GPCR_Rhodpsn_7TM"/>
</dbReference>
<feature type="transmembrane region" description="Helical" evidence="14">
    <location>
        <begin position="258"/>
        <end position="279"/>
    </location>
</feature>
<protein>
    <recommendedName>
        <fullName evidence="14">Olfactory receptor</fullName>
    </recommendedName>
</protein>
<evidence type="ECO:0000256" key="3">
    <source>
        <dbReference type="ARBA" id="ARBA00022606"/>
    </source>
</evidence>
<keyword evidence="2 14" id="KW-1003">Cell membrane</keyword>
<keyword evidence="3 14" id="KW-0716">Sensory transduction</keyword>
<evidence type="ECO:0000256" key="14">
    <source>
        <dbReference type="RuleBase" id="RU363047"/>
    </source>
</evidence>
<feature type="transmembrane region" description="Helical" evidence="14">
    <location>
        <begin position="300"/>
        <end position="324"/>
    </location>
</feature>
<dbReference type="PANTHER" id="PTHR24242">
    <property type="entry name" value="G-PROTEIN COUPLED RECEPTOR"/>
    <property type="match status" value="1"/>
</dbReference>
<feature type="transmembrane region" description="Helical" evidence="14">
    <location>
        <begin position="336"/>
        <end position="357"/>
    </location>
</feature>
<reference evidence="16 17" key="1">
    <citation type="journal article" date="2021" name="Cell">
        <title>Tracing the genetic footprints of vertebrate landing in non-teleost ray-finned fishes.</title>
        <authorList>
            <person name="Bi X."/>
            <person name="Wang K."/>
            <person name="Yang L."/>
            <person name="Pan H."/>
            <person name="Jiang H."/>
            <person name="Wei Q."/>
            <person name="Fang M."/>
            <person name="Yu H."/>
            <person name="Zhu C."/>
            <person name="Cai Y."/>
            <person name="He Y."/>
            <person name="Gan X."/>
            <person name="Zeng H."/>
            <person name="Yu D."/>
            <person name="Zhu Y."/>
            <person name="Jiang H."/>
            <person name="Qiu Q."/>
            <person name="Yang H."/>
            <person name="Zhang Y.E."/>
            <person name="Wang W."/>
            <person name="Zhu M."/>
            <person name="He S."/>
            <person name="Zhang G."/>
        </authorList>
    </citation>
    <scope>NUCLEOTIDE SEQUENCE [LARGE SCALE GENOMIC DNA]</scope>
    <source>
        <strain evidence="16">Bchr_013</strain>
    </source>
</reference>
<evidence type="ECO:0000256" key="13">
    <source>
        <dbReference type="RuleBase" id="RU000688"/>
    </source>
</evidence>
<accession>A0A8X7WWA3</accession>
<dbReference type="PRINTS" id="PR00237">
    <property type="entry name" value="GPCRRHODOPSN"/>
</dbReference>
<proteinExistence type="inferred from homology"/>
<dbReference type="GO" id="GO:0005886">
    <property type="term" value="C:plasma membrane"/>
    <property type="evidence" value="ECO:0007669"/>
    <property type="project" value="UniProtKB-SubCell"/>
</dbReference>
<comment type="similarity">
    <text evidence="13">Belongs to the G-protein coupled receptor 1 family.</text>
</comment>
<evidence type="ECO:0000256" key="8">
    <source>
        <dbReference type="ARBA" id="ARBA00023136"/>
    </source>
</evidence>
<dbReference type="SMART" id="SM01381">
    <property type="entry name" value="7TM_GPCR_Srsx"/>
    <property type="match status" value="1"/>
</dbReference>
<evidence type="ECO:0000259" key="15">
    <source>
        <dbReference type="PROSITE" id="PS50262"/>
    </source>
</evidence>
<evidence type="ECO:0000256" key="2">
    <source>
        <dbReference type="ARBA" id="ARBA00022475"/>
    </source>
</evidence>
<dbReference type="InterPro" id="IPR050939">
    <property type="entry name" value="Olfactory_GPCR1"/>
</dbReference>
<evidence type="ECO:0000256" key="7">
    <source>
        <dbReference type="ARBA" id="ARBA00023040"/>
    </source>
</evidence>
<evidence type="ECO:0000256" key="1">
    <source>
        <dbReference type="ARBA" id="ARBA00004651"/>
    </source>
</evidence>
<dbReference type="GO" id="GO:0004930">
    <property type="term" value="F:G protein-coupled receptor activity"/>
    <property type="evidence" value="ECO:0007669"/>
    <property type="project" value="UniProtKB-KW"/>
</dbReference>
<dbReference type="Pfam" id="PF13853">
    <property type="entry name" value="7tm_4"/>
    <property type="match status" value="1"/>
</dbReference>
<evidence type="ECO:0000256" key="11">
    <source>
        <dbReference type="ARBA" id="ARBA00023180"/>
    </source>
</evidence>
<dbReference type="FunFam" id="1.20.1070.10:FF:000015">
    <property type="entry name" value="Olfactory receptor"/>
    <property type="match status" value="1"/>
</dbReference>
<feature type="transmembrane region" description="Helical" evidence="14">
    <location>
        <begin position="205"/>
        <end position="225"/>
    </location>
</feature>
<dbReference type="GO" id="GO:0004984">
    <property type="term" value="F:olfactory receptor activity"/>
    <property type="evidence" value="ECO:0007669"/>
    <property type="project" value="InterPro"/>
</dbReference>
<keyword evidence="17" id="KW-1185">Reference proteome</keyword>
<keyword evidence="6 14" id="KW-1133">Transmembrane helix</keyword>
<keyword evidence="11" id="KW-0325">Glycoprotein</keyword>
<evidence type="ECO:0000256" key="4">
    <source>
        <dbReference type="ARBA" id="ARBA00022692"/>
    </source>
</evidence>
<keyword evidence="7 13" id="KW-0297">G-protein coupled receptor</keyword>
<keyword evidence="5 14" id="KW-0552">Olfaction</keyword>
<feature type="non-terminal residue" evidence="16">
    <location>
        <position position="1"/>
    </location>
</feature>
<dbReference type="InterPro" id="IPR000276">
    <property type="entry name" value="GPCR_Rhodpsn"/>
</dbReference>
<organism evidence="16 17">
    <name type="scientific">Polypterus senegalus</name>
    <name type="common">Senegal bichir</name>
    <dbReference type="NCBI Taxonomy" id="55291"/>
    <lineage>
        <taxon>Eukaryota</taxon>
        <taxon>Metazoa</taxon>
        <taxon>Chordata</taxon>
        <taxon>Craniata</taxon>
        <taxon>Vertebrata</taxon>
        <taxon>Euteleostomi</taxon>
        <taxon>Actinopterygii</taxon>
        <taxon>Polypteriformes</taxon>
        <taxon>Polypteridae</taxon>
        <taxon>Polypterus</taxon>
    </lineage>
</organism>
<feature type="domain" description="G-protein coupled receptors family 1 profile" evidence="15">
    <location>
        <begin position="104"/>
        <end position="355"/>
    </location>
</feature>
<evidence type="ECO:0000313" key="16">
    <source>
        <dbReference type="EMBL" id="KAG2456529.1"/>
    </source>
</evidence>